<feature type="binding site" evidence="6">
    <location>
        <position position="148"/>
    </location>
    <ligand>
        <name>S-adenosyl-L-methionine</name>
        <dbReference type="ChEBI" id="CHEBI:59789"/>
    </ligand>
</feature>
<evidence type="ECO:0000256" key="4">
    <source>
        <dbReference type="ARBA" id="ARBA00022679"/>
    </source>
</evidence>
<comment type="subcellular location">
    <subcellularLocation>
        <location evidence="6">Cytoplasm</location>
    </subcellularLocation>
</comment>
<accession>A0ABT2M313</accession>
<dbReference type="PIRSF" id="PIRSF003078">
    <property type="entry name" value="GidB"/>
    <property type="match status" value="1"/>
</dbReference>
<feature type="binding site" evidence="6">
    <location>
        <position position="83"/>
    </location>
    <ligand>
        <name>S-adenosyl-L-methionine</name>
        <dbReference type="ChEBI" id="CHEBI:59789"/>
    </ligand>
</feature>
<evidence type="ECO:0000256" key="5">
    <source>
        <dbReference type="ARBA" id="ARBA00022691"/>
    </source>
</evidence>
<keyword evidence="2 6" id="KW-0698">rRNA processing</keyword>
<sequence>MDKIEFIRNHIEKLDINISEEQCCQFLKYYEMLVEKNKVMNLTGITEFEEVIEKHFVDSLSLVKSIKLNGDESLIDVGTGAGFPGIPIKIMFPNLKITLMDSLNKRLLFLNEVTNKLGLDKIELVHGRAEDLGKNSNYREKYDLCVSRAVANISTLSEYCIPFIKLNGYFICYKADGCMNEINIGKNAIKVLGGEIEEIVDFNLPDTDIKRKIINIKKIKNTPKKYPRKPGLPSKEPII</sequence>
<feature type="binding site" evidence="6">
    <location>
        <begin position="129"/>
        <end position="130"/>
    </location>
    <ligand>
        <name>S-adenosyl-L-methionine</name>
        <dbReference type="ChEBI" id="CHEBI:59789"/>
    </ligand>
</feature>
<keyword evidence="5 6" id="KW-0949">S-adenosyl-L-methionine</keyword>
<keyword evidence="1 6" id="KW-0963">Cytoplasm</keyword>
<dbReference type="PANTHER" id="PTHR31760:SF0">
    <property type="entry name" value="S-ADENOSYL-L-METHIONINE-DEPENDENT METHYLTRANSFERASES SUPERFAMILY PROTEIN"/>
    <property type="match status" value="1"/>
</dbReference>
<dbReference type="CDD" id="cd02440">
    <property type="entry name" value="AdoMet_MTases"/>
    <property type="match status" value="1"/>
</dbReference>
<dbReference type="GO" id="GO:0032259">
    <property type="term" value="P:methylation"/>
    <property type="evidence" value="ECO:0007669"/>
    <property type="project" value="UniProtKB-KW"/>
</dbReference>
<gene>
    <name evidence="6 7" type="primary">rsmG</name>
    <name evidence="7" type="ORF">N5B56_06045</name>
</gene>
<keyword evidence="4 6" id="KW-0808">Transferase</keyword>
<dbReference type="RefSeq" id="WP_260978574.1">
    <property type="nucleotide sequence ID" value="NZ_JAODBU010000006.1"/>
</dbReference>
<comment type="caution">
    <text evidence="7">The sequence shown here is derived from an EMBL/GenBank/DDBJ whole genome shotgun (WGS) entry which is preliminary data.</text>
</comment>
<proteinExistence type="inferred from homology"/>
<dbReference type="GO" id="GO:0008168">
    <property type="term" value="F:methyltransferase activity"/>
    <property type="evidence" value="ECO:0007669"/>
    <property type="project" value="UniProtKB-KW"/>
</dbReference>
<feature type="binding site" evidence="6">
    <location>
        <position position="78"/>
    </location>
    <ligand>
        <name>S-adenosyl-L-methionine</name>
        <dbReference type="ChEBI" id="CHEBI:59789"/>
    </ligand>
</feature>
<comment type="function">
    <text evidence="6">Specifically methylates the N7 position of a guanine in 16S rRNA.</text>
</comment>
<dbReference type="Gene3D" id="3.40.50.150">
    <property type="entry name" value="Vaccinia Virus protein VP39"/>
    <property type="match status" value="1"/>
</dbReference>
<dbReference type="PANTHER" id="PTHR31760">
    <property type="entry name" value="S-ADENOSYL-L-METHIONINE-DEPENDENT METHYLTRANSFERASES SUPERFAMILY PROTEIN"/>
    <property type="match status" value="1"/>
</dbReference>
<evidence type="ECO:0000256" key="3">
    <source>
        <dbReference type="ARBA" id="ARBA00022603"/>
    </source>
</evidence>
<evidence type="ECO:0000256" key="2">
    <source>
        <dbReference type="ARBA" id="ARBA00022552"/>
    </source>
</evidence>
<evidence type="ECO:0000256" key="1">
    <source>
        <dbReference type="ARBA" id="ARBA00022490"/>
    </source>
</evidence>
<reference evidence="7" key="1">
    <citation type="submission" date="2022-09" db="EMBL/GenBank/DDBJ databases">
        <title>Eubacterium sp. LFL-14 isolated from human feces.</title>
        <authorList>
            <person name="Liu F."/>
        </authorList>
    </citation>
    <scope>NUCLEOTIDE SEQUENCE</scope>
    <source>
        <strain evidence="7">LFL-14</strain>
    </source>
</reference>
<dbReference type="SUPFAM" id="SSF53335">
    <property type="entry name" value="S-adenosyl-L-methionine-dependent methyltransferases"/>
    <property type="match status" value="1"/>
</dbReference>
<keyword evidence="3 6" id="KW-0489">Methyltransferase</keyword>
<dbReference type="EMBL" id="JAODBU010000006">
    <property type="protein sequence ID" value="MCT7398648.1"/>
    <property type="molecule type" value="Genomic_DNA"/>
</dbReference>
<dbReference type="Pfam" id="PF02527">
    <property type="entry name" value="GidB"/>
    <property type="match status" value="1"/>
</dbReference>
<dbReference type="EC" id="2.1.1.-" evidence="6"/>
<evidence type="ECO:0000313" key="7">
    <source>
        <dbReference type="EMBL" id="MCT7398648.1"/>
    </source>
</evidence>
<dbReference type="InterPro" id="IPR029063">
    <property type="entry name" value="SAM-dependent_MTases_sf"/>
</dbReference>
<evidence type="ECO:0000256" key="6">
    <source>
        <dbReference type="HAMAP-Rule" id="MF_00074"/>
    </source>
</evidence>
<comment type="similarity">
    <text evidence="6">Belongs to the methyltransferase superfamily. RNA methyltransferase RsmG family.</text>
</comment>
<dbReference type="HAMAP" id="MF_00074">
    <property type="entry name" value="16SrRNA_methyltr_G"/>
    <property type="match status" value="1"/>
</dbReference>
<organism evidence="7 8">
    <name type="scientific">Eubacterium album</name>
    <dbReference type="NCBI Taxonomy" id="2978477"/>
    <lineage>
        <taxon>Bacteria</taxon>
        <taxon>Bacillati</taxon>
        <taxon>Bacillota</taxon>
        <taxon>Clostridia</taxon>
        <taxon>Eubacteriales</taxon>
        <taxon>Eubacteriaceae</taxon>
        <taxon>Eubacterium</taxon>
    </lineage>
</organism>
<keyword evidence="8" id="KW-1185">Reference proteome</keyword>
<name>A0ABT2M313_9FIRM</name>
<dbReference type="NCBIfam" id="TIGR00138">
    <property type="entry name" value="rsmG_gidB"/>
    <property type="match status" value="1"/>
</dbReference>
<dbReference type="Proteomes" id="UP001431199">
    <property type="component" value="Unassembled WGS sequence"/>
</dbReference>
<dbReference type="InterPro" id="IPR003682">
    <property type="entry name" value="rRNA_ssu_MeTfrase_G"/>
</dbReference>
<protein>
    <recommendedName>
        <fullName evidence="6">Ribosomal RNA small subunit methyltransferase G</fullName>
        <ecNumber evidence="6">2.1.1.-</ecNumber>
    </recommendedName>
    <alternativeName>
        <fullName evidence="6">16S rRNA 7-methylguanosine methyltransferase</fullName>
        <shortName evidence="6">16S rRNA m7G methyltransferase</shortName>
    </alternativeName>
</protein>
<evidence type="ECO:0000313" key="8">
    <source>
        <dbReference type="Proteomes" id="UP001431199"/>
    </source>
</evidence>
<comment type="caution">
    <text evidence="6">Lacks conserved residue(s) required for the propagation of feature annotation.</text>
</comment>